<proteinExistence type="predicted"/>
<dbReference type="EMBL" id="BSFH01000011">
    <property type="protein sequence ID" value="GLK63040.1"/>
    <property type="molecule type" value="Genomic_DNA"/>
</dbReference>
<evidence type="ECO:0000259" key="1">
    <source>
        <dbReference type="PROSITE" id="PS50846"/>
    </source>
</evidence>
<gene>
    <name evidence="2" type="ORF">GCM10017635_05090</name>
</gene>
<dbReference type="InterPro" id="IPR006121">
    <property type="entry name" value="HMA_dom"/>
</dbReference>
<dbReference type="Proteomes" id="UP001143349">
    <property type="component" value="Unassembled WGS sequence"/>
</dbReference>
<dbReference type="Pfam" id="PF00403">
    <property type="entry name" value="HMA"/>
    <property type="match status" value="1"/>
</dbReference>
<dbReference type="InterPro" id="IPR036163">
    <property type="entry name" value="HMA_dom_sf"/>
</dbReference>
<evidence type="ECO:0000313" key="2">
    <source>
        <dbReference type="EMBL" id="GLK63040.1"/>
    </source>
</evidence>
<reference evidence="2" key="2">
    <citation type="submission" date="2023-01" db="EMBL/GenBank/DDBJ databases">
        <authorList>
            <person name="Sun Q."/>
            <person name="Evtushenko L."/>
        </authorList>
    </citation>
    <scope>NUCLEOTIDE SEQUENCE</scope>
    <source>
        <strain evidence="2">VKM B-2222</strain>
    </source>
</reference>
<protein>
    <submittedName>
        <fullName evidence="2">Heavy metal-associated domain-containing protein</fullName>
    </submittedName>
</protein>
<dbReference type="RefSeq" id="WP_271179131.1">
    <property type="nucleotide sequence ID" value="NZ_BSFH01000011.1"/>
</dbReference>
<name>A0AAD3NW15_9RHOB</name>
<accession>A0AAD3NW15</accession>
<dbReference type="GO" id="GO:0046872">
    <property type="term" value="F:metal ion binding"/>
    <property type="evidence" value="ECO:0007669"/>
    <property type="project" value="InterPro"/>
</dbReference>
<keyword evidence="3" id="KW-1185">Reference proteome</keyword>
<comment type="caution">
    <text evidence="2">The sequence shown here is derived from an EMBL/GenBank/DDBJ whole genome shotgun (WGS) entry which is preliminary data.</text>
</comment>
<dbReference type="AlphaFoldDB" id="A0AAD3NW15"/>
<dbReference type="Gene3D" id="3.30.70.100">
    <property type="match status" value="1"/>
</dbReference>
<feature type="domain" description="HMA" evidence="1">
    <location>
        <begin position="1"/>
        <end position="62"/>
    </location>
</feature>
<dbReference type="PROSITE" id="PS50846">
    <property type="entry name" value="HMA_2"/>
    <property type="match status" value="1"/>
</dbReference>
<dbReference type="SUPFAM" id="SSF55008">
    <property type="entry name" value="HMA, heavy metal-associated domain"/>
    <property type="match status" value="1"/>
</dbReference>
<reference evidence="2" key="1">
    <citation type="journal article" date="2014" name="Int. J. Syst. Evol. Microbiol.">
        <title>Complete genome sequence of Corynebacterium casei LMG S-19264T (=DSM 44701T), isolated from a smear-ripened cheese.</title>
        <authorList>
            <consortium name="US DOE Joint Genome Institute (JGI-PGF)"/>
            <person name="Walter F."/>
            <person name="Albersmeier A."/>
            <person name="Kalinowski J."/>
            <person name="Ruckert C."/>
        </authorList>
    </citation>
    <scope>NUCLEOTIDE SEQUENCE</scope>
    <source>
        <strain evidence="2">VKM B-2222</strain>
    </source>
</reference>
<organism evidence="2 3">
    <name type="scientific">Paracoccus kondratievae</name>
    <dbReference type="NCBI Taxonomy" id="135740"/>
    <lineage>
        <taxon>Bacteria</taxon>
        <taxon>Pseudomonadati</taxon>
        <taxon>Pseudomonadota</taxon>
        <taxon>Alphaproteobacteria</taxon>
        <taxon>Rhodobacterales</taxon>
        <taxon>Paracoccaceae</taxon>
        <taxon>Paracoccus</taxon>
    </lineage>
</organism>
<evidence type="ECO:0000313" key="3">
    <source>
        <dbReference type="Proteomes" id="UP001143349"/>
    </source>
</evidence>
<sequence>MELRIEDMTCGGCAKSVRQAILSIDPNARVTTNPEARTVVVETTATLAALQQVLDEAGYPATTKTPGTALRTL</sequence>
<dbReference type="CDD" id="cd00371">
    <property type="entry name" value="HMA"/>
    <property type="match status" value="1"/>
</dbReference>